<dbReference type="EMBL" id="LR798243">
    <property type="protein sequence ID" value="CAB5214851.1"/>
    <property type="molecule type" value="Genomic_DNA"/>
</dbReference>
<protein>
    <submittedName>
        <fullName evidence="1">Uncharacterized protein</fullName>
    </submittedName>
</protein>
<organism evidence="1">
    <name type="scientific">uncultured Caudovirales phage</name>
    <dbReference type="NCBI Taxonomy" id="2100421"/>
    <lineage>
        <taxon>Viruses</taxon>
        <taxon>Duplodnaviria</taxon>
        <taxon>Heunggongvirae</taxon>
        <taxon>Uroviricota</taxon>
        <taxon>Caudoviricetes</taxon>
        <taxon>Peduoviridae</taxon>
        <taxon>Maltschvirus</taxon>
        <taxon>Maltschvirus maltsch</taxon>
    </lineage>
</organism>
<accession>A0A6J7WHE9</accession>
<evidence type="ECO:0000313" key="1">
    <source>
        <dbReference type="EMBL" id="CAB5214851.1"/>
    </source>
</evidence>
<reference evidence="1" key="1">
    <citation type="submission" date="2020-05" db="EMBL/GenBank/DDBJ databases">
        <authorList>
            <person name="Chiriac C."/>
            <person name="Salcher M."/>
            <person name="Ghai R."/>
            <person name="Kavagutti S V."/>
        </authorList>
    </citation>
    <scope>NUCLEOTIDE SEQUENCE</scope>
</reference>
<name>A0A6J7WHE9_9CAUD</name>
<sequence>MPKMLYCKYSKQTGAVMRTVKVMLVQRRRVAQFTLPQTPEAQAIRAQLRAKLTQALSK</sequence>
<gene>
    <name evidence="1" type="ORF">UFOVP190_290</name>
</gene>
<proteinExistence type="predicted"/>